<dbReference type="InterPro" id="IPR001647">
    <property type="entry name" value="HTH_TetR"/>
</dbReference>
<proteinExistence type="predicted"/>
<comment type="caution">
    <text evidence="4">The sequence shown here is derived from an EMBL/GenBank/DDBJ whole genome shotgun (WGS) entry which is preliminary data.</text>
</comment>
<dbReference type="PROSITE" id="PS01081">
    <property type="entry name" value="HTH_TETR_1"/>
    <property type="match status" value="1"/>
</dbReference>
<dbReference type="PROSITE" id="PS50977">
    <property type="entry name" value="HTH_TETR_2"/>
    <property type="match status" value="1"/>
</dbReference>
<protein>
    <submittedName>
        <fullName evidence="4">Helix-turn-helix transcriptional regulator</fullName>
    </submittedName>
</protein>
<evidence type="ECO:0000313" key="4">
    <source>
        <dbReference type="EMBL" id="MBW0126893.1"/>
    </source>
</evidence>
<dbReference type="InterPro" id="IPR041678">
    <property type="entry name" value="TetR_C_16"/>
</dbReference>
<evidence type="ECO:0000256" key="1">
    <source>
        <dbReference type="ARBA" id="ARBA00023125"/>
    </source>
</evidence>
<dbReference type="EMBL" id="JADQDF010000001">
    <property type="protein sequence ID" value="MBW0126893.1"/>
    <property type="molecule type" value="Genomic_DNA"/>
</dbReference>
<sequence>MTTVPRPRDSAATRGALLAAARTLFAEHGYERTTVRGVAERAGVNQALLFRYFGNKESLFAEAVTAQALAPLSDGPPETLLERLVTAVFADAPDGAMFHAVLRSGGTPAETVRTELGAAYRAAFAAQARTDDPAEADLRATLLLAWLLGLGQVRAEIGAGGDRQAVAHVLRAARVLLDGPTPDAQRFQ</sequence>
<dbReference type="Proteomes" id="UP000694300">
    <property type="component" value="Unassembled WGS sequence"/>
</dbReference>
<evidence type="ECO:0000256" key="2">
    <source>
        <dbReference type="PROSITE-ProRule" id="PRU00335"/>
    </source>
</evidence>
<dbReference type="PANTHER" id="PTHR30055">
    <property type="entry name" value="HTH-TYPE TRANSCRIPTIONAL REGULATOR RUTR"/>
    <property type="match status" value="1"/>
</dbReference>
<dbReference type="PANTHER" id="PTHR30055:SF235">
    <property type="entry name" value="TRANSCRIPTIONAL REGULATORY PROTEIN"/>
    <property type="match status" value="1"/>
</dbReference>
<accession>A0ABS6U3V6</accession>
<keyword evidence="5" id="KW-1185">Reference proteome</keyword>
<keyword evidence="1 2" id="KW-0238">DNA-binding</keyword>
<name>A0ABS6U3V6_9PSEU</name>
<gene>
    <name evidence="4" type="ORF">I4I82_04250</name>
</gene>
<dbReference type="Pfam" id="PF00440">
    <property type="entry name" value="TetR_N"/>
    <property type="match status" value="1"/>
</dbReference>
<dbReference type="Pfam" id="PF17920">
    <property type="entry name" value="TetR_C_16"/>
    <property type="match status" value="1"/>
</dbReference>
<reference evidence="4 5" key="1">
    <citation type="submission" date="2020-11" db="EMBL/GenBank/DDBJ databases">
        <title>Pseudonocardia abyssalis sp. nov. and Pseudonocardia oceani sp. nov., description and phylogenomic analysis of two novel actinomycetes isolated from the deep Southern Ocean.</title>
        <authorList>
            <person name="Parra J."/>
        </authorList>
    </citation>
    <scope>NUCLEOTIDE SEQUENCE [LARGE SCALE GENOMIC DNA]</scope>
    <source>
        <strain evidence="5">KRD185</strain>
    </source>
</reference>
<feature type="DNA-binding region" description="H-T-H motif" evidence="2">
    <location>
        <begin position="34"/>
        <end position="53"/>
    </location>
</feature>
<dbReference type="InterPro" id="IPR050109">
    <property type="entry name" value="HTH-type_TetR-like_transc_reg"/>
</dbReference>
<dbReference type="InterPro" id="IPR023772">
    <property type="entry name" value="DNA-bd_HTH_TetR-type_CS"/>
</dbReference>
<evidence type="ECO:0000259" key="3">
    <source>
        <dbReference type="PROSITE" id="PS50977"/>
    </source>
</evidence>
<evidence type="ECO:0000313" key="5">
    <source>
        <dbReference type="Proteomes" id="UP000694300"/>
    </source>
</evidence>
<feature type="domain" description="HTH tetR-type" evidence="3">
    <location>
        <begin position="11"/>
        <end position="71"/>
    </location>
</feature>
<dbReference type="RefSeq" id="WP_218591498.1">
    <property type="nucleotide sequence ID" value="NZ_JADQDE010000126.1"/>
</dbReference>
<organism evidence="4 5">
    <name type="scientific">Pseudonocardia oceani</name>
    <dbReference type="NCBI Taxonomy" id="2792013"/>
    <lineage>
        <taxon>Bacteria</taxon>
        <taxon>Bacillati</taxon>
        <taxon>Actinomycetota</taxon>
        <taxon>Actinomycetes</taxon>
        <taxon>Pseudonocardiales</taxon>
        <taxon>Pseudonocardiaceae</taxon>
        <taxon>Pseudonocardia</taxon>
    </lineage>
</organism>